<protein>
    <submittedName>
        <fullName evidence="1">Uncharacterized protein</fullName>
    </submittedName>
</protein>
<dbReference type="EMBL" id="JBHSLW010000002">
    <property type="protein sequence ID" value="MFC5418023.1"/>
    <property type="molecule type" value="Genomic_DNA"/>
</dbReference>
<gene>
    <name evidence="1" type="ORF">ACFPOB_00420</name>
</gene>
<comment type="caution">
    <text evidence="1">The sequence shown here is derived from an EMBL/GenBank/DDBJ whole genome shotgun (WGS) entry which is preliminary data.</text>
</comment>
<accession>A0ABW0ILL5</accession>
<dbReference type="RefSeq" id="WP_092159047.1">
    <property type="nucleotide sequence ID" value="NZ_JBHSLW010000002.1"/>
</dbReference>
<keyword evidence="2" id="KW-1185">Reference proteome</keyword>
<dbReference type="Proteomes" id="UP001596053">
    <property type="component" value="Unassembled WGS sequence"/>
</dbReference>
<evidence type="ECO:0000313" key="1">
    <source>
        <dbReference type="EMBL" id="MFC5418023.1"/>
    </source>
</evidence>
<organism evidence="1 2">
    <name type="scientific">Bosea eneae</name>
    <dbReference type="NCBI Taxonomy" id="151454"/>
    <lineage>
        <taxon>Bacteria</taxon>
        <taxon>Pseudomonadati</taxon>
        <taxon>Pseudomonadota</taxon>
        <taxon>Alphaproteobacteria</taxon>
        <taxon>Hyphomicrobiales</taxon>
        <taxon>Boseaceae</taxon>
        <taxon>Bosea</taxon>
    </lineage>
</organism>
<evidence type="ECO:0000313" key="2">
    <source>
        <dbReference type="Proteomes" id="UP001596053"/>
    </source>
</evidence>
<sequence length="68" mass="7945">MKDSDIKAAMSPEYQRYAEDLSIWREGLIAQLPALRKAKKEALARGDQEESERIARRYQEILDVLSRH</sequence>
<reference evidence="2" key="1">
    <citation type="journal article" date="2019" name="Int. J. Syst. Evol. Microbiol.">
        <title>The Global Catalogue of Microorganisms (GCM) 10K type strain sequencing project: providing services to taxonomists for standard genome sequencing and annotation.</title>
        <authorList>
            <consortium name="The Broad Institute Genomics Platform"/>
            <consortium name="The Broad Institute Genome Sequencing Center for Infectious Disease"/>
            <person name="Wu L."/>
            <person name="Ma J."/>
        </authorList>
    </citation>
    <scope>NUCLEOTIDE SEQUENCE [LARGE SCALE GENOMIC DNA]</scope>
    <source>
        <strain evidence="2">NCAIM B.01391</strain>
    </source>
</reference>
<name>A0ABW0ILL5_9HYPH</name>
<proteinExistence type="predicted"/>